<keyword evidence="2" id="KW-1185">Reference proteome</keyword>
<evidence type="ECO:0000313" key="2">
    <source>
        <dbReference type="Proteomes" id="UP001257914"/>
    </source>
</evidence>
<evidence type="ECO:0000313" key="1">
    <source>
        <dbReference type="EMBL" id="MDU0112010.1"/>
    </source>
</evidence>
<dbReference type="Proteomes" id="UP001257914">
    <property type="component" value="Unassembled WGS sequence"/>
</dbReference>
<sequence>MKLKMLLLVILVVLLSMYGIYQTPDTVTDAKVTLKGQWITETNGQVMLDPQTSGLKHWRGKLLSISDGSAHQSQSSQLHVIDPKSAVLDEQDMSMTMSENVTSSCFAPYLAYKPDFEALAVDPNDDNVVIIVTEDARSIEGLSAECAKRYQNSGSTDFPSLLVRLYIHDNKSVEMTHVRPLQFAAEFEVGNFPNDGIEGLAFGQDNQLYLALEKDIHTQPRIFSVQITKDFWNTDEFAKVLDPELRLPQFTAGNHPLNGMDYLAIDDHPGYLIAAARNDNQLWFIDLSKQNPTKIITLDFMAETNDNSCEPWELMDNSSLEGLGVIGSTIWVVNDPWKRNYLKNINCPSNQANYEKMAPLLFSLPVAEEWINH</sequence>
<reference evidence="1 2" key="1">
    <citation type="submission" date="2023-10" db="EMBL/GenBank/DDBJ databases">
        <title>Psychrosphaera aquimaarina strain SW33 isolated from seawater.</title>
        <authorList>
            <person name="Bayburt H."/>
            <person name="Kim J.M."/>
            <person name="Choi B.J."/>
            <person name="Jeon C.O."/>
        </authorList>
    </citation>
    <scope>NUCLEOTIDE SEQUENCE [LARGE SCALE GENOMIC DNA]</scope>
    <source>
        <strain evidence="1 2">KCTC 52743</strain>
    </source>
</reference>
<evidence type="ECO:0008006" key="3">
    <source>
        <dbReference type="Google" id="ProtNLM"/>
    </source>
</evidence>
<protein>
    <recommendedName>
        <fullName evidence="3">Phytase-like domain-containing protein</fullName>
    </recommendedName>
</protein>
<gene>
    <name evidence="1" type="ORF">RT723_03125</name>
</gene>
<dbReference type="SUPFAM" id="SSF50956">
    <property type="entry name" value="Thermostable phytase (3-phytase)"/>
    <property type="match status" value="1"/>
</dbReference>
<dbReference type="RefSeq" id="WP_315945859.1">
    <property type="nucleotide sequence ID" value="NZ_JAWCUA010000003.1"/>
</dbReference>
<name>A0ABU3QXV9_9GAMM</name>
<organism evidence="1 2">
    <name type="scientific">Psychrosphaera aquimarina</name>
    <dbReference type="NCBI Taxonomy" id="2044854"/>
    <lineage>
        <taxon>Bacteria</taxon>
        <taxon>Pseudomonadati</taxon>
        <taxon>Pseudomonadota</taxon>
        <taxon>Gammaproteobacteria</taxon>
        <taxon>Alteromonadales</taxon>
        <taxon>Pseudoalteromonadaceae</taxon>
        <taxon>Psychrosphaera</taxon>
    </lineage>
</organism>
<comment type="caution">
    <text evidence="1">The sequence shown here is derived from an EMBL/GenBank/DDBJ whole genome shotgun (WGS) entry which is preliminary data.</text>
</comment>
<accession>A0ABU3QXV9</accession>
<proteinExistence type="predicted"/>
<dbReference type="EMBL" id="JAWCUA010000003">
    <property type="protein sequence ID" value="MDU0112010.1"/>
    <property type="molecule type" value="Genomic_DNA"/>
</dbReference>